<organism evidence="10 11">
    <name type="scientific">Tepidiforma thermophila (strain KCTC 52669 / CGMCC 1.13589 / G233)</name>
    <dbReference type="NCBI Taxonomy" id="2761530"/>
    <lineage>
        <taxon>Bacteria</taxon>
        <taxon>Bacillati</taxon>
        <taxon>Chloroflexota</taxon>
        <taxon>Tepidiformia</taxon>
        <taxon>Tepidiformales</taxon>
        <taxon>Tepidiformaceae</taxon>
        <taxon>Tepidiforma</taxon>
    </lineage>
</organism>
<evidence type="ECO:0000256" key="2">
    <source>
        <dbReference type="ARBA" id="ARBA00022448"/>
    </source>
</evidence>
<keyword evidence="3" id="KW-1003">Cell membrane</keyword>
<feature type="transmembrane region" description="Helical" evidence="8">
    <location>
        <begin position="323"/>
        <end position="344"/>
    </location>
</feature>
<feature type="transmembrane region" description="Helical" evidence="8">
    <location>
        <begin position="53"/>
        <end position="74"/>
    </location>
</feature>
<dbReference type="PROSITE" id="PS50850">
    <property type="entry name" value="MFS"/>
    <property type="match status" value="1"/>
</dbReference>
<feature type="region of interest" description="Disordered" evidence="7">
    <location>
        <begin position="416"/>
        <end position="447"/>
    </location>
</feature>
<proteinExistence type="predicted"/>
<feature type="transmembrane region" description="Helical" evidence="8">
    <location>
        <begin position="230"/>
        <end position="248"/>
    </location>
</feature>
<dbReference type="AlphaFoldDB" id="A0A2A9HG18"/>
<dbReference type="Proteomes" id="UP000223071">
    <property type="component" value="Unassembled WGS sequence"/>
</dbReference>
<evidence type="ECO:0000256" key="7">
    <source>
        <dbReference type="SAM" id="MobiDB-lite"/>
    </source>
</evidence>
<dbReference type="InterPro" id="IPR036259">
    <property type="entry name" value="MFS_trans_sf"/>
</dbReference>
<dbReference type="SUPFAM" id="SSF103473">
    <property type="entry name" value="MFS general substrate transporter"/>
    <property type="match status" value="1"/>
</dbReference>
<dbReference type="InterPro" id="IPR020846">
    <property type="entry name" value="MFS_dom"/>
</dbReference>
<keyword evidence="5 8" id="KW-1133">Transmembrane helix</keyword>
<keyword evidence="6 8" id="KW-0472">Membrane</keyword>
<feature type="transmembrane region" description="Helical" evidence="8">
    <location>
        <begin position="365"/>
        <end position="381"/>
    </location>
</feature>
<evidence type="ECO:0000259" key="9">
    <source>
        <dbReference type="PROSITE" id="PS50850"/>
    </source>
</evidence>
<comment type="caution">
    <text evidence="10">The sequence shown here is derived from an EMBL/GenBank/DDBJ whole genome shotgun (WGS) entry which is preliminary data.</text>
</comment>
<dbReference type="CDD" id="cd06173">
    <property type="entry name" value="MFS_MefA_like"/>
    <property type="match status" value="1"/>
</dbReference>
<gene>
    <name evidence="10" type="ORF">A9A59_2231</name>
</gene>
<reference evidence="10 11" key="1">
    <citation type="submission" date="2017-09" db="EMBL/GenBank/DDBJ databases">
        <title>Sequencing the genomes of two abundant thermophiles in Great Basin hot springs: Thermocrinis jamiesonii and novel Chloroflexi Thermoflexus hugenholtzii.</title>
        <authorList>
            <person name="Hedlund B."/>
        </authorList>
    </citation>
    <scope>NUCLEOTIDE SEQUENCE [LARGE SCALE GENOMIC DNA]</scope>
    <source>
        <strain evidence="10 11">G233</strain>
    </source>
</reference>
<evidence type="ECO:0000313" key="11">
    <source>
        <dbReference type="Proteomes" id="UP000223071"/>
    </source>
</evidence>
<name>A0A2A9HG18_TEPT2</name>
<dbReference type="GO" id="GO:0022857">
    <property type="term" value="F:transmembrane transporter activity"/>
    <property type="evidence" value="ECO:0007669"/>
    <property type="project" value="InterPro"/>
</dbReference>
<evidence type="ECO:0000256" key="3">
    <source>
        <dbReference type="ARBA" id="ARBA00022475"/>
    </source>
</evidence>
<accession>A0A2A9HG18</accession>
<keyword evidence="11" id="KW-1185">Reference proteome</keyword>
<evidence type="ECO:0000256" key="6">
    <source>
        <dbReference type="ARBA" id="ARBA00023136"/>
    </source>
</evidence>
<dbReference type="Gene3D" id="1.20.1250.20">
    <property type="entry name" value="MFS general substrate transporter like domains"/>
    <property type="match status" value="1"/>
</dbReference>
<evidence type="ECO:0000256" key="4">
    <source>
        <dbReference type="ARBA" id="ARBA00022692"/>
    </source>
</evidence>
<feature type="transmembrane region" description="Helical" evidence="8">
    <location>
        <begin position="299"/>
        <end position="317"/>
    </location>
</feature>
<keyword evidence="2" id="KW-0813">Transport</keyword>
<feature type="transmembrane region" description="Helical" evidence="8">
    <location>
        <begin position="268"/>
        <end position="287"/>
    </location>
</feature>
<evidence type="ECO:0000256" key="8">
    <source>
        <dbReference type="SAM" id="Phobius"/>
    </source>
</evidence>
<feature type="domain" description="Major facilitator superfamily (MFS) profile" evidence="9">
    <location>
        <begin position="1"/>
        <end position="410"/>
    </location>
</feature>
<feature type="transmembrane region" description="Helical" evidence="8">
    <location>
        <begin position="180"/>
        <end position="200"/>
    </location>
</feature>
<feature type="transmembrane region" description="Helical" evidence="8">
    <location>
        <begin position="387"/>
        <end position="405"/>
    </location>
</feature>
<evidence type="ECO:0000256" key="1">
    <source>
        <dbReference type="ARBA" id="ARBA00004651"/>
    </source>
</evidence>
<dbReference type="EMBL" id="PDJQ01000001">
    <property type="protein sequence ID" value="PFG74974.1"/>
    <property type="molecule type" value="Genomic_DNA"/>
</dbReference>
<dbReference type="PANTHER" id="PTHR23513:SF11">
    <property type="entry name" value="STAPHYLOFERRIN A TRANSPORTER"/>
    <property type="match status" value="1"/>
</dbReference>
<dbReference type="PANTHER" id="PTHR23513">
    <property type="entry name" value="INTEGRAL MEMBRANE EFFLUX PROTEIN-RELATED"/>
    <property type="match status" value="1"/>
</dbReference>
<protein>
    <submittedName>
        <fullName evidence="10">Putative MFS family arabinose efflux permease</fullName>
    </submittedName>
</protein>
<evidence type="ECO:0000313" key="10">
    <source>
        <dbReference type="EMBL" id="PFG74974.1"/>
    </source>
</evidence>
<evidence type="ECO:0000256" key="5">
    <source>
        <dbReference type="ARBA" id="ARBA00022989"/>
    </source>
</evidence>
<dbReference type="InterPro" id="IPR010290">
    <property type="entry name" value="TM_effector"/>
</dbReference>
<dbReference type="RefSeq" id="WP_165772680.1">
    <property type="nucleotide sequence ID" value="NZ_PDJQ01000001.1"/>
</dbReference>
<comment type="subcellular location">
    <subcellularLocation>
        <location evidence="1">Cell membrane</location>
        <topology evidence="1">Multi-pass membrane protein</topology>
    </subcellularLocation>
</comment>
<dbReference type="GO" id="GO:0005886">
    <property type="term" value="C:plasma membrane"/>
    <property type="evidence" value="ECO:0007669"/>
    <property type="project" value="UniProtKB-SubCell"/>
</dbReference>
<sequence>MPSVSLPGADTTFRALRHRNYRLLWLGQTGHSATLWMDQVARAVLILDLTDSAVMLSLVIATRLAPILLFGLVAGAVADRYDKKRILMVTQCVSTACHLFIGIVAVTGLVEVWHVFLTAAVSGTAMAFNQPVRQSLIPRTVPPEDLLNAVALNSTALSFMRIGGGAIAGSLLLVLSVGSVYLVTAGIYLLVILTTLLMRFEADGSAGRRSEAGLFADLAEGFRYVAGQPVLFVVTGLSLILFVFGFPYQQVFVPLLATKTLDLGDSGVGFLAGATGVGAFAGSLFVAWKSNIARPGLQLMINMLIFGAALVAISLQANVWVTALLLAVAGSMTVTYMAFTNGILLSNSRPEMHGRVMSLLSLDRGLIPLGAILAGALVEALGIRPGLFTLGAAIIAMSGLVLLLFGRRLAEIRSDGAVRGHGPSSPPREHGTAPDTGPARQELPRRL</sequence>
<keyword evidence="4 8" id="KW-0812">Transmembrane</keyword>
<dbReference type="Pfam" id="PF05977">
    <property type="entry name" value="MFS_3"/>
    <property type="match status" value="1"/>
</dbReference>